<dbReference type="EMBL" id="FNIZ01000007">
    <property type="protein sequence ID" value="SDO69740.1"/>
    <property type="molecule type" value="Genomic_DNA"/>
</dbReference>
<dbReference type="PANTHER" id="PTHR43591:SF110">
    <property type="entry name" value="RHODANESE DOMAIN-CONTAINING PROTEIN"/>
    <property type="match status" value="1"/>
</dbReference>
<dbReference type="PANTHER" id="PTHR43591">
    <property type="entry name" value="METHYLTRANSFERASE"/>
    <property type="match status" value="1"/>
</dbReference>
<proteinExistence type="predicted"/>
<keyword evidence="3" id="KW-1185">Reference proteome</keyword>
<dbReference type="Pfam" id="PF08241">
    <property type="entry name" value="Methyltransf_11"/>
    <property type="match status" value="1"/>
</dbReference>
<evidence type="ECO:0000313" key="3">
    <source>
        <dbReference type="Proteomes" id="UP000198860"/>
    </source>
</evidence>
<dbReference type="GO" id="GO:0032259">
    <property type="term" value="P:methylation"/>
    <property type="evidence" value="ECO:0007669"/>
    <property type="project" value="UniProtKB-KW"/>
</dbReference>
<evidence type="ECO:0000313" key="2">
    <source>
        <dbReference type="EMBL" id="SDO69740.1"/>
    </source>
</evidence>
<dbReference type="AlphaFoldDB" id="A0A1H0LPD4"/>
<dbReference type="InterPro" id="IPR029063">
    <property type="entry name" value="SAM-dependent_MTases_sf"/>
</dbReference>
<keyword evidence="2" id="KW-0808">Transferase</keyword>
<organism evidence="2 3">
    <name type="scientific">Halobacillus aidingensis</name>
    <dbReference type="NCBI Taxonomy" id="240303"/>
    <lineage>
        <taxon>Bacteria</taxon>
        <taxon>Bacillati</taxon>
        <taxon>Bacillota</taxon>
        <taxon>Bacilli</taxon>
        <taxon>Bacillales</taxon>
        <taxon>Bacillaceae</taxon>
        <taxon>Halobacillus</taxon>
    </lineage>
</organism>
<dbReference type="GO" id="GO:0008757">
    <property type="term" value="F:S-adenosylmethionine-dependent methyltransferase activity"/>
    <property type="evidence" value="ECO:0007669"/>
    <property type="project" value="InterPro"/>
</dbReference>
<dbReference type="Gene3D" id="3.40.50.150">
    <property type="entry name" value="Vaccinia Virus protein VP39"/>
    <property type="match status" value="1"/>
</dbReference>
<evidence type="ECO:0000259" key="1">
    <source>
        <dbReference type="Pfam" id="PF08241"/>
    </source>
</evidence>
<accession>A0A1H0LPD4</accession>
<dbReference type="RefSeq" id="WP_089652144.1">
    <property type="nucleotide sequence ID" value="NZ_FNIZ01000007.1"/>
</dbReference>
<name>A0A1H0LPD4_HALAD</name>
<dbReference type="CDD" id="cd02440">
    <property type="entry name" value="AdoMet_MTases"/>
    <property type="match status" value="1"/>
</dbReference>
<feature type="domain" description="Methyltransferase type 11" evidence="1">
    <location>
        <begin position="44"/>
        <end position="137"/>
    </location>
</feature>
<dbReference type="SUPFAM" id="SSF53335">
    <property type="entry name" value="S-adenosyl-L-methionine-dependent methyltransferases"/>
    <property type="match status" value="1"/>
</dbReference>
<sequence length="253" mass="29908">MKVTDYSKVAKVYDNNSYRSKEMKLDTDLEAYIQNNPKTSYKFLDLACGTGIYLNYQSISLKEFNINWHGLDASQAMLNKAKDKVEGAAFEKGFAESMPYEDENFDVITNNYAFHHFVGKEKGLDEIHRVLKRDGVFKLHTIDIYGMKNWWVYRYFPSALLEDYKRFWSKEVLFRELSQRDFDVRIDCKYQMENIKIADYLELVENRDISVLTLIDDEEYNQGLYRMKQDLKISPDKKVTNDFSDLICIAQKN</sequence>
<gene>
    <name evidence="2" type="ORF">SAMN05421677_10773</name>
</gene>
<dbReference type="STRING" id="240303.SAMN05421677_10773"/>
<dbReference type="InterPro" id="IPR013216">
    <property type="entry name" value="Methyltransf_11"/>
</dbReference>
<reference evidence="3" key="1">
    <citation type="submission" date="2016-10" db="EMBL/GenBank/DDBJ databases">
        <authorList>
            <person name="Varghese N."/>
            <person name="Submissions S."/>
        </authorList>
    </citation>
    <scope>NUCLEOTIDE SEQUENCE [LARGE SCALE GENOMIC DNA]</scope>
    <source>
        <strain evidence="3">CGMCC 1.3703</strain>
    </source>
</reference>
<dbReference type="Proteomes" id="UP000198860">
    <property type="component" value="Unassembled WGS sequence"/>
</dbReference>
<protein>
    <submittedName>
        <fullName evidence="2">Methyltransferase domain-containing protein</fullName>
    </submittedName>
</protein>
<keyword evidence="2" id="KW-0489">Methyltransferase</keyword>
<dbReference type="OrthoDB" id="43862at2"/>